<evidence type="ECO:0000256" key="2">
    <source>
        <dbReference type="ARBA" id="ARBA00011245"/>
    </source>
</evidence>
<dbReference type="EMBL" id="JANRHJ010000001">
    <property type="protein sequence ID" value="MCR8872562.1"/>
    <property type="molecule type" value="Genomic_DNA"/>
</dbReference>
<dbReference type="SUPFAM" id="SSF74650">
    <property type="entry name" value="Galactose mutarotase-like"/>
    <property type="match status" value="1"/>
</dbReference>
<evidence type="ECO:0000313" key="4">
    <source>
        <dbReference type="EMBL" id="MCR8872562.1"/>
    </source>
</evidence>
<proteinExistence type="predicted"/>
<dbReference type="InterPro" id="IPR008183">
    <property type="entry name" value="Aldose_1/G6P_1-epimerase"/>
</dbReference>
<comment type="cofactor">
    <cofactor evidence="1">
        <name>Ca(2+)</name>
        <dbReference type="ChEBI" id="CHEBI:29108"/>
    </cofactor>
</comment>
<reference evidence="4 5" key="1">
    <citation type="submission" date="2022-08" db="EMBL/GenBank/DDBJ databases">
        <authorList>
            <person name="Zeman M."/>
            <person name="Kubasova T."/>
        </authorList>
    </citation>
    <scope>NUCLEOTIDE SEQUENCE [LARGE SCALE GENOMIC DNA]</scope>
    <source>
        <strain evidence="4 5">ET62</strain>
    </source>
</reference>
<evidence type="ECO:0000256" key="1">
    <source>
        <dbReference type="ARBA" id="ARBA00001913"/>
    </source>
</evidence>
<dbReference type="GO" id="GO:0016853">
    <property type="term" value="F:isomerase activity"/>
    <property type="evidence" value="ECO:0007669"/>
    <property type="project" value="InterPro"/>
</dbReference>
<protein>
    <submittedName>
        <fullName evidence="4">Aldose 1-epimerase family protein</fullName>
    </submittedName>
</protein>
<evidence type="ECO:0000256" key="3">
    <source>
        <dbReference type="ARBA" id="ARBA00022837"/>
    </source>
</evidence>
<keyword evidence="3" id="KW-0106">Calcium</keyword>
<gene>
    <name evidence="4" type="ORF">NW209_00745</name>
</gene>
<dbReference type="GO" id="GO:0005975">
    <property type="term" value="P:carbohydrate metabolic process"/>
    <property type="evidence" value="ECO:0007669"/>
    <property type="project" value="InterPro"/>
</dbReference>
<dbReference type="AlphaFoldDB" id="A0AAW5MX02"/>
<dbReference type="RefSeq" id="WP_018709453.1">
    <property type="nucleotide sequence ID" value="NZ_CALULB010000005.1"/>
</dbReference>
<dbReference type="InterPro" id="IPR011013">
    <property type="entry name" value="Gal_mutarotase_sf_dom"/>
</dbReference>
<dbReference type="InterPro" id="IPR037481">
    <property type="entry name" value="LacX"/>
</dbReference>
<evidence type="ECO:0000313" key="5">
    <source>
        <dbReference type="Proteomes" id="UP001204579"/>
    </source>
</evidence>
<comment type="caution">
    <text evidence="4">The sequence shown here is derived from an EMBL/GenBank/DDBJ whole genome shotgun (WGS) entry which is preliminary data.</text>
</comment>
<dbReference type="CDD" id="cd09024">
    <property type="entry name" value="Aldose_epim_lacX"/>
    <property type="match status" value="1"/>
</dbReference>
<keyword evidence="5" id="KW-1185">Reference proteome</keyword>
<dbReference type="GeneID" id="82442008"/>
<dbReference type="PANTHER" id="PTHR11122">
    <property type="entry name" value="APOSPORY-ASSOCIATED PROTEIN C-RELATED"/>
    <property type="match status" value="1"/>
</dbReference>
<dbReference type="Gene3D" id="2.70.98.10">
    <property type="match status" value="1"/>
</dbReference>
<dbReference type="PANTHER" id="PTHR11122:SF13">
    <property type="entry name" value="GLUCOSE-6-PHOSPHATE 1-EPIMERASE"/>
    <property type="match status" value="1"/>
</dbReference>
<sequence>MKTLSNDKITLQISESGAELTSIVANGNEYLWQADPKFWQRHSPVLFPIVGRVWNNHYTHKGKTYELGQHGFARDMDFQLSYEEENAVVYSLESNEETLAKYPFPFVLEIGYRLKENHIEVIWNVQNTGEKEMHFQIGAHPAFYYRDFNVLDEVHAYVGIGPDAKGLQYISPVEKGCVSPARHTLSTQDGLMEIGRETFACDTYIFDNSQVNHLVLCDKDKKPYLSMQFSTPLVAIWSPSAVHPDVPFICLEPWYGRCDQVGYDGEFKDREWMQHLKPGKSFTGGYTITLEDI</sequence>
<name>A0AAW5MX02_9BACT</name>
<accession>A0AAW5MX02</accession>
<dbReference type="Pfam" id="PF01263">
    <property type="entry name" value="Aldose_epim"/>
    <property type="match status" value="1"/>
</dbReference>
<dbReference type="Proteomes" id="UP001204579">
    <property type="component" value="Unassembled WGS sequence"/>
</dbReference>
<organism evidence="4 5">
    <name type="scientific">Phocaeicola barnesiae</name>
    <dbReference type="NCBI Taxonomy" id="376804"/>
    <lineage>
        <taxon>Bacteria</taxon>
        <taxon>Pseudomonadati</taxon>
        <taxon>Bacteroidota</taxon>
        <taxon>Bacteroidia</taxon>
        <taxon>Bacteroidales</taxon>
        <taxon>Bacteroidaceae</taxon>
        <taxon>Phocaeicola</taxon>
    </lineage>
</organism>
<dbReference type="GO" id="GO:0030246">
    <property type="term" value="F:carbohydrate binding"/>
    <property type="evidence" value="ECO:0007669"/>
    <property type="project" value="InterPro"/>
</dbReference>
<comment type="subunit">
    <text evidence="2">Monomer.</text>
</comment>
<dbReference type="InterPro" id="IPR014718">
    <property type="entry name" value="GH-type_carb-bd"/>
</dbReference>